<dbReference type="GO" id="GO:0005739">
    <property type="term" value="C:mitochondrion"/>
    <property type="evidence" value="ECO:0007669"/>
    <property type="project" value="TreeGrafter"/>
</dbReference>
<feature type="region of interest" description="Disordered" evidence="1">
    <location>
        <begin position="29"/>
        <end position="55"/>
    </location>
</feature>
<name>A0A179UQ69_BLAGS</name>
<protein>
    <submittedName>
        <fullName evidence="3">Peptide alpha-N-acetyltransferase Nat2</fullName>
    </submittedName>
</protein>
<dbReference type="KEGG" id="bgh:BDBG_04796"/>
<proteinExistence type="predicted"/>
<evidence type="ECO:0000313" key="4">
    <source>
        <dbReference type="Proteomes" id="UP000002038"/>
    </source>
</evidence>
<dbReference type="RefSeq" id="XP_002624932.1">
    <property type="nucleotide sequence ID" value="XM_002624886.2"/>
</dbReference>
<keyword evidence="4" id="KW-1185">Reference proteome</keyword>
<dbReference type="Proteomes" id="UP000002038">
    <property type="component" value="Unassembled WGS sequence"/>
</dbReference>
<dbReference type="VEuPathDB" id="FungiDB:BDBG_04796"/>
<accession>A0A179UQ69</accession>
<gene>
    <name evidence="3" type="ORF">BDBG_04796</name>
</gene>
<feature type="region of interest" description="Disordered" evidence="1">
    <location>
        <begin position="73"/>
        <end position="101"/>
    </location>
</feature>
<sequence>MPPPSHLFLQGSLKRLPTPFSTFQSLTPRTAGKQSLSLPIAKPPHVRPFHKSATPLRPRLNASNILNNVIRSRIQSRSPRRSNSSNSSSSSSSSSSSPTLSFSQRMKKLSREYGWAALGVYLTLSALDFPFCFIAVRLLGVERIGHYEHVLVEGFKSIFGSVLPSMGKQEIAGVPADDKVGSAGGDVAIAGADISSGAEDAESYDHGVLEADARNTGPEASLWTQLALAYAIHKSFIFIRVPLTAAVTPKVVKVLRRWGWDIGKKKPKST</sequence>
<dbReference type="AlphaFoldDB" id="A0A179UQ69"/>
<dbReference type="GeneID" id="8504704"/>
<dbReference type="EMBL" id="GG657455">
    <property type="protein sequence ID" value="OAT08532.1"/>
    <property type="molecule type" value="Genomic_DNA"/>
</dbReference>
<feature type="domain" description="DUF1279" evidence="2">
    <location>
        <begin position="104"/>
        <end position="249"/>
    </location>
</feature>
<dbReference type="Pfam" id="PF06916">
    <property type="entry name" value="FAM210A-B_dom"/>
    <property type="match status" value="1"/>
</dbReference>
<evidence type="ECO:0000256" key="1">
    <source>
        <dbReference type="SAM" id="MobiDB-lite"/>
    </source>
</evidence>
<reference evidence="4" key="1">
    <citation type="journal article" date="2015" name="PLoS Genet.">
        <title>The dynamic genome and transcriptome of the human fungal pathogen Blastomyces and close relative Emmonsia.</title>
        <authorList>
            <person name="Munoz J.F."/>
            <person name="Gauthier G.M."/>
            <person name="Desjardins C.A."/>
            <person name="Gallo J.E."/>
            <person name="Holder J."/>
            <person name="Sullivan T.D."/>
            <person name="Marty A.J."/>
            <person name="Carmen J.C."/>
            <person name="Chen Z."/>
            <person name="Ding L."/>
            <person name="Gujja S."/>
            <person name="Magrini V."/>
            <person name="Misas E."/>
            <person name="Mitreva M."/>
            <person name="Priest M."/>
            <person name="Saif S."/>
            <person name="Whiston E.A."/>
            <person name="Young S."/>
            <person name="Zeng Q."/>
            <person name="Goldman W.E."/>
            <person name="Mardis E.R."/>
            <person name="Taylor J.W."/>
            <person name="McEwen J.G."/>
            <person name="Clay O.K."/>
            <person name="Klein B.S."/>
            <person name="Cuomo C.A."/>
        </authorList>
    </citation>
    <scope>NUCLEOTIDE SEQUENCE [LARGE SCALE GENOMIC DNA]</scope>
    <source>
        <strain evidence="4">SLH14081</strain>
    </source>
</reference>
<dbReference type="PANTHER" id="PTHR21377:SF0">
    <property type="entry name" value="PROTEIN FAM210B, MITOCHONDRIAL"/>
    <property type="match status" value="1"/>
</dbReference>
<organism evidence="3 4">
    <name type="scientific">Blastomyces gilchristii (strain SLH14081)</name>
    <name type="common">Blastomyces dermatitidis</name>
    <dbReference type="NCBI Taxonomy" id="559298"/>
    <lineage>
        <taxon>Eukaryota</taxon>
        <taxon>Fungi</taxon>
        <taxon>Dikarya</taxon>
        <taxon>Ascomycota</taxon>
        <taxon>Pezizomycotina</taxon>
        <taxon>Eurotiomycetes</taxon>
        <taxon>Eurotiomycetidae</taxon>
        <taxon>Onygenales</taxon>
        <taxon>Ajellomycetaceae</taxon>
        <taxon>Blastomyces</taxon>
    </lineage>
</organism>
<evidence type="ECO:0000259" key="2">
    <source>
        <dbReference type="Pfam" id="PF06916"/>
    </source>
</evidence>
<dbReference type="PANTHER" id="PTHR21377">
    <property type="entry name" value="PROTEIN FAM210B, MITOCHONDRIAL"/>
    <property type="match status" value="1"/>
</dbReference>
<dbReference type="InterPro" id="IPR009688">
    <property type="entry name" value="FAM210A/B-like_dom"/>
</dbReference>
<dbReference type="InterPro" id="IPR045866">
    <property type="entry name" value="FAM210A/B-like"/>
</dbReference>
<evidence type="ECO:0000313" key="3">
    <source>
        <dbReference type="EMBL" id="OAT08532.1"/>
    </source>
</evidence>